<dbReference type="NCBIfam" id="TIGR00290">
    <property type="entry name" value="MJ0570_dom"/>
    <property type="match status" value="1"/>
</dbReference>
<dbReference type="InterPro" id="IPR006175">
    <property type="entry name" value="YjgF/YER057c/UK114"/>
</dbReference>
<dbReference type="Proteomes" id="UP000277580">
    <property type="component" value="Unassembled WGS sequence"/>
</dbReference>
<evidence type="ECO:0000256" key="3">
    <source>
        <dbReference type="ARBA" id="ARBA00029814"/>
    </source>
</evidence>
<feature type="compositionally biased region" description="Acidic residues" evidence="6">
    <location>
        <begin position="559"/>
        <end position="574"/>
    </location>
</feature>
<dbReference type="Gene3D" id="3.90.1490.10">
    <property type="entry name" value="putative n-type atp pyrophosphatase, domain 2"/>
    <property type="match status" value="1"/>
</dbReference>
<dbReference type="OrthoDB" id="686384at2759"/>
<dbReference type="CDD" id="cd06155">
    <property type="entry name" value="eu_AANH_C_1"/>
    <property type="match status" value="1"/>
</dbReference>
<dbReference type="CDD" id="cd01994">
    <property type="entry name" value="AANH_PF0828-like"/>
    <property type="match status" value="1"/>
</dbReference>
<evidence type="ECO:0000313" key="9">
    <source>
        <dbReference type="Proteomes" id="UP000277580"/>
    </source>
</evidence>
<name>A0A3N4KTW7_9PEZI</name>
<dbReference type="InterPro" id="IPR002761">
    <property type="entry name" value="Diphthami_syn_dom"/>
</dbReference>
<feature type="non-terminal residue" evidence="8">
    <location>
        <position position="755"/>
    </location>
</feature>
<feature type="region of interest" description="Disordered" evidence="6">
    <location>
        <begin position="555"/>
        <end position="574"/>
    </location>
</feature>
<sequence length="755" mass="81195">MDTIALISGGKDSFFSLLHAIANNHRIVALANLHPPTPGTAPTTTTTHHPTTTTPPTYTPASSTTADELDSFMYQTVGHTLLPFYPHALSLPLYRRAITGHSADQNLSYTHTPDDETEDLLPLLSHIIAVHPSVKAVCTGAILSTYQRTRIESVCARLGLTSLSYLWQRGQGELLAEMAGVGLEPRIVKVAAVGLDAERWVWRCVVDPKARRELEGLRRRWGVHVAGEGGEYETIVVDGPGWRGRIEVEEGQREIVEGAGGVGHLKVLGARFVEREGEPVGQEEWVKDLKKPDLWDKVFADILRIIDTENENTTPAEPPKSAIPLSGGPSISTAQTSQSGNLVFITNLSSPSPTTTITEEAQSVMTLLSQNLSTLNTTFSSITSTTLLLRSMSDFAAINSIYSSFFTAPNPPSRVTVSVGPRLPENTNILLSATIDLPTKSPRKGLHVQSRSYWAPANIGPYSQAINVDGWAALAGMVPLVPSSMEVLNAGVSRADVNAQAVLALQHMWRVATATEITVLLGCVAYVVGPVGAAAATAAWKELWRGWKGEAGWKGLFGADEDEDEDGEDDEPVEVETGIRPPLLIVSVEELPRGCAVEWAGVGFDPEWIQRVRGEYYTDDDNDAEKASDDWGVKTCAETCSSGIVTSSGVYYGGWSNGRSICGGGVGILCLPVSSEEDRCTTLAKEVAEKVSAEVMGFDAAEVRVYIPAVTGTVGEFSEAWGREMCEVKVAVMFVPVGQVWDCDGQLAGLGVVVR</sequence>
<dbReference type="InParanoid" id="A0A3N4KTW7"/>
<dbReference type="AlphaFoldDB" id="A0A3N4KTW7"/>
<accession>A0A3N4KTW7</accession>
<dbReference type="FunCoup" id="A0A3N4KTW7">
    <property type="interactions" value="99"/>
</dbReference>
<dbReference type="InterPro" id="IPR014729">
    <property type="entry name" value="Rossmann-like_a/b/a_fold"/>
</dbReference>
<proteinExistence type="predicted"/>
<dbReference type="GO" id="GO:0017183">
    <property type="term" value="P:protein histidyl modification to diphthamide"/>
    <property type="evidence" value="ECO:0007669"/>
    <property type="project" value="TreeGrafter"/>
</dbReference>
<dbReference type="CDD" id="cd06156">
    <property type="entry name" value="eu_AANH_C_2"/>
    <property type="match status" value="1"/>
</dbReference>
<dbReference type="InterPro" id="IPR035959">
    <property type="entry name" value="RutC-like_sf"/>
</dbReference>
<dbReference type="SUPFAM" id="SSF55298">
    <property type="entry name" value="YjgF-like"/>
    <property type="match status" value="2"/>
</dbReference>
<dbReference type="InterPro" id="IPR030662">
    <property type="entry name" value="DPH6/MJ0570"/>
</dbReference>
<evidence type="ECO:0000259" key="7">
    <source>
        <dbReference type="Pfam" id="PF01902"/>
    </source>
</evidence>
<dbReference type="PANTHER" id="PTHR12196:SF2">
    <property type="entry name" value="DIPHTHINE--AMMONIA LIGASE"/>
    <property type="match status" value="1"/>
</dbReference>
<dbReference type="SUPFAM" id="SSF52402">
    <property type="entry name" value="Adenine nucleotide alpha hydrolases-like"/>
    <property type="match status" value="1"/>
</dbReference>
<gene>
    <name evidence="8" type="ORF">P167DRAFT_468199</name>
</gene>
<reference evidence="8 9" key="1">
    <citation type="journal article" date="2018" name="Nat. Ecol. Evol.">
        <title>Pezizomycetes genomes reveal the molecular basis of ectomycorrhizal truffle lifestyle.</title>
        <authorList>
            <person name="Murat C."/>
            <person name="Payen T."/>
            <person name="Noel B."/>
            <person name="Kuo A."/>
            <person name="Morin E."/>
            <person name="Chen J."/>
            <person name="Kohler A."/>
            <person name="Krizsan K."/>
            <person name="Balestrini R."/>
            <person name="Da Silva C."/>
            <person name="Montanini B."/>
            <person name="Hainaut M."/>
            <person name="Levati E."/>
            <person name="Barry K.W."/>
            <person name="Belfiori B."/>
            <person name="Cichocki N."/>
            <person name="Clum A."/>
            <person name="Dockter R.B."/>
            <person name="Fauchery L."/>
            <person name="Guy J."/>
            <person name="Iotti M."/>
            <person name="Le Tacon F."/>
            <person name="Lindquist E.A."/>
            <person name="Lipzen A."/>
            <person name="Malagnac F."/>
            <person name="Mello A."/>
            <person name="Molinier V."/>
            <person name="Miyauchi S."/>
            <person name="Poulain J."/>
            <person name="Riccioni C."/>
            <person name="Rubini A."/>
            <person name="Sitrit Y."/>
            <person name="Splivallo R."/>
            <person name="Traeger S."/>
            <person name="Wang M."/>
            <person name="Zifcakova L."/>
            <person name="Wipf D."/>
            <person name="Zambonelli A."/>
            <person name="Paolocci F."/>
            <person name="Nowrousian M."/>
            <person name="Ottonello S."/>
            <person name="Baldrian P."/>
            <person name="Spatafora J.W."/>
            <person name="Henrissat B."/>
            <person name="Nagy L.G."/>
            <person name="Aury J.M."/>
            <person name="Wincker P."/>
            <person name="Grigoriev I.V."/>
            <person name="Bonfante P."/>
            <person name="Martin F.M."/>
        </authorList>
    </citation>
    <scope>NUCLEOTIDE SEQUENCE [LARGE SCALE GENOMIC DNA]</scope>
    <source>
        <strain evidence="8 9">CCBAS932</strain>
    </source>
</reference>
<dbReference type="EC" id="6.3.1.14" evidence="1"/>
<dbReference type="GO" id="GO:0016787">
    <property type="term" value="F:hydrolase activity"/>
    <property type="evidence" value="ECO:0007669"/>
    <property type="project" value="UniProtKB-KW"/>
</dbReference>
<dbReference type="STRING" id="1392247.A0A3N4KTW7"/>
<dbReference type="Gene3D" id="3.30.1330.40">
    <property type="entry name" value="RutC-like"/>
    <property type="match status" value="2"/>
</dbReference>
<organism evidence="8 9">
    <name type="scientific">Morchella conica CCBAS932</name>
    <dbReference type="NCBI Taxonomy" id="1392247"/>
    <lineage>
        <taxon>Eukaryota</taxon>
        <taxon>Fungi</taxon>
        <taxon>Dikarya</taxon>
        <taxon>Ascomycota</taxon>
        <taxon>Pezizomycotina</taxon>
        <taxon>Pezizomycetes</taxon>
        <taxon>Pezizales</taxon>
        <taxon>Morchellaceae</taxon>
        <taxon>Morchella</taxon>
    </lineage>
</organism>
<keyword evidence="9" id="KW-1185">Reference proteome</keyword>
<evidence type="ECO:0000313" key="8">
    <source>
        <dbReference type="EMBL" id="RPB12859.1"/>
    </source>
</evidence>
<dbReference type="GO" id="GO:0017178">
    <property type="term" value="F:diphthine-ammonia ligase activity"/>
    <property type="evidence" value="ECO:0007669"/>
    <property type="project" value="UniProtKB-EC"/>
</dbReference>
<dbReference type="Gene3D" id="3.40.50.620">
    <property type="entry name" value="HUPs"/>
    <property type="match status" value="1"/>
</dbReference>
<evidence type="ECO:0000256" key="1">
    <source>
        <dbReference type="ARBA" id="ARBA00012089"/>
    </source>
</evidence>
<dbReference type="PANTHER" id="PTHR12196">
    <property type="entry name" value="DOMAIN OF UNKNOWN FUNCTION 71 DUF71 -CONTAINING PROTEIN"/>
    <property type="match status" value="1"/>
</dbReference>
<feature type="region of interest" description="Disordered" evidence="6">
    <location>
        <begin position="310"/>
        <end position="332"/>
    </location>
</feature>
<feature type="domain" description="Diphthamide synthase" evidence="7">
    <location>
        <begin position="68"/>
        <end position="257"/>
    </location>
</feature>
<feature type="region of interest" description="Disordered" evidence="6">
    <location>
        <begin position="33"/>
        <end position="61"/>
    </location>
</feature>
<protein>
    <recommendedName>
        <fullName evidence="2">Diphthine--ammonia ligase</fullName>
        <ecNumber evidence="1">6.3.1.14</ecNumber>
    </recommendedName>
    <alternativeName>
        <fullName evidence="3">Diphthamide synthase</fullName>
    </alternativeName>
    <alternativeName>
        <fullName evidence="4">Diphthamide synthetase</fullName>
    </alternativeName>
</protein>
<evidence type="ECO:0000256" key="5">
    <source>
        <dbReference type="ARBA" id="ARBA00048108"/>
    </source>
</evidence>
<evidence type="ECO:0000256" key="4">
    <source>
        <dbReference type="ARBA" id="ARBA00031552"/>
    </source>
</evidence>
<comment type="catalytic activity">
    <reaction evidence="5">
        <text>diphthine-[translation elongation factor 2] + NH4(+) + ATP = diphthamide-[translation elongation factor 2] + AMP + diphosphate + H(+)</text>
        <dbReference type="Rhea" id="RHEA:19753"/>
        <dbReference type="Rhea" id="RHEA-COMP:10172"/>
        <dbReference type="Rhea" id="RHEA-COMP:10174"/>
        <dbReference type="ChEBI" id="CHEBI:15378"/>
        <dbReference type="ChEBI" id="CHEBI:16692"/>
        <dbReference type="ChEBI" id="CHEBI:28938"/>
        <dbReference type="ChEBI" id="CHEBI:30616"/>
        <dbReference type="ChEBI" id="CHEBI:33019"/>
        <dbReference type="ChEBI" id="CHEBI:82696"/>
        <dbReference type="ChEBI" id="CHEBI:456215"/>
        <dbReference type="EC" id="6.3.1.14"/>
    </reaction>
</comment>
<evidence type="ECO:0000256" key="2">
    <source>
        <dbReference type="ARBA" id="ARBA00018426"/>
    </source>
</evidence>
<evidence type="ECO:0000256" key="6">
    <source>
        <dbReference type="SAM" id="MobiDB-lite"/>
    </source>
</evidence>
<feature type="compositionally biased region" description="Low complexity" evidence="6">
    <location>
        <begin position="40"/>
        <end position="61"/>
    </location>
</feature>
<dbReference type="Pfam" id="PF01042">
    <property type="entry name" value="Ribonuc_L-PSP"/>
    <property type="match status" value="1"/>
</dbReference>
<dbReference type="EMBL" id="ML119126">
    <property type="protein sequence ID" value="RPB12859.1"/>
    <property type="molecule type" value="Genomic_DNA"/>
</dbReference>
<dbReference type="Pfam" id="PF01902">
    <property type="entry name" value="Diphthami_syn_2"/>
    <property type="match status" value="1"/>
</dbReference>
<keyword evidence="8" id="KW-0378">Hydrolase</keyword>